<dbReference type="Gene3D" id="3.40.50.300">
    <property type="entry name" value="P-loop containing nucleotide triphosphate hydrolases"/>
    <property type="match status" value="1"/>
</dbReference>
<dbReference type="RefSeq" id="WP_104270349.1">
    <property type="nucleotide sequence ID" value="NZ_PSSW01000002.1"/>
</dbReference>
<organism evidence="2 3">
    <name type="scientific">Marinobacter flavimaris</name>
    <dbReference type="NCBI Taxonomy" id="262076"/>
    <lineage>
        <taxon>Bacteria</taxon>
        <taxon>Pseudomonadati</taxon>
        <taxon>Pseudomonadota</taxon>
        <taxon>Gammaproteobacteria</taxon>
        <taxon>Pseudomonadales</taxon>
        <taxon>Marinobacteraceae</taxon>
        <taxon>Marinobacter</taxon>
    </lineage>
</organism>
<accession>A0A3D8H5S1</accession>
<evidence type="ECO:0000313" key="3">
    <source>
        <dbReference type="Proteomes" id="UP000256431"/>
    </source>
</evidence>
<evidence type="ECO:0000259" key="1">
    <source>
        <dbReference type="Pfam" id="PF07693"/>
    </source>
</evidence>
<dbReference type="SUPFAM" id="SSF52540">
    <property type="entry name" value="P-loop containing nucleoside triphosphate hydrolases"/>
    <property type="match status" value="1"/>
</dbReference>
<gene>
    <name evidence="2" type="ORF">DXI23_07145</name>
</gene>
<dbReference type="InterPro" id="IPR052754">
    <property type="entry name" value="NTPase_KAP_P-loop"/>
</dbReference>
<sequence length="460" mass="51806">MRFEPPELKIDQESPWSASAFPLSDTGQKLTHLVKGVEGPAVISLTSPWGTGKTTFLDMWAASLKQDKAKVVKFSAWEVDYTHDALVALIQELGSQLQAHQAKSPSFDKVRNKGLELVRTVTPFAVKIATSGLIDLEGVGELSKELVEKKLQAHESAKKSAEGFRDCLQNYAEDLQEVGNEFPLVIIVDELDRCRPSYAVELLESIKHFFNVPGVVFVIGIDGEQLGEAIKGHYGQGYDGHRYLRKFFHLQLRLPEPDLESFCANLLNKLGIKEGFDGLGSSSRSESSFPNDFIVNLARTYRLSLRDIERLMLEAGAIHAANPKFPPILAAPILWLLVQRYENPSLFDEATSKRLNSEALWKHIENDRKTLFRGSEDLEIRFRVIFTYLIEGKVGVGQLHSRAKKITEADGAKAPDTRYWGQIISKCLHFLEIDSQRDFMDDALSTMSLLGYRRLNDVYY</sequence>
<dbReference type="AlphaFoldDB" id="A0A3D8H5S1"/>
<dbReference type="Pfam" id="PF07693">
    <property type="entry name" value="KAP_NTPase"/>
    <property type="match status" value="1"/>
</dbReference>
<dbReference type="EMBL" id="QRDH01000002">
    <property type="protein sequence ID" value="RDU42074.1"/>
    <property type="molecule type" value="Genomic_DNA"/>
</dbReference>
<name>A0A3D8H5S1_9GAMM</name>
<comment type="caution">
    <text evidence="2">The sequence shown here is derived from an EMBL/GenBank/DDBJ whole genome shotgun (WGS) entry which is preliminary data.</text>
</comment>
<proteinExistence type="predicted"/>
<reference evidence="2 3" key="1">
    <citation type="submission" date="2018-08" db="EMBL/GenBank/DDBJ databases">
        <title>Genome sequence of Marinobacter flavimaris KCTC 12185.</title>
        <authorList>
            <person name="Chun J."/>
            <person name="Kim B.-Y."/>
            <person name="Choi S.-B."/>
            <person name="Kwak M.-J."/>
        </authorList>
    </citation>
    <scope>NUCLEOTIDE SEQUENCE [LARGE SCALE GENOMIC DNA]</scope>
    <source>
        <strain evidence="2 3">KCTC 12185</strain>
    </source>
</reference>
<dbReference type="Proteomes" id="UP000256431">
    <property type="component" value="Unassembled WGS sequence"/>
</dbReference>
<protein>
    <recommendedName>
        <fullName evidence="1">KAP NTPase domain-containing protein</fullName>
    </recommendedName>
</protein>
<keyword evidence="3" id="KW-1185">Reference proteome</keyword>
<dbReference type="InterPro" id="IPR011646">
    <property type="entry name" value="KAP_P-loop"/>
</dbReference>
<dbReference type="PANTHER" id="PTHR22674">
    <property type="entry name" value="NTPASE, KAP FAMILY P-LOOP DOMAIN-CONTAINING 1"/>
    <property type="match status" value="1"/>
</dbReference>
<dbReference type="PANTHER" id="PTHR22674:SF6">
    <property type="entry name" value="NTPASE KAP FAMILY P-LOOP DOMAIN-CONTAINING PROTEIN 1"/>
    <property type="match status" value="1"/>
</dbReference>
<feature type="domain" description="KAP NTPase" evidence="1">
    <location>
        <begin position="38"/>
        <end position="314"/>
    </location>
</feature>
<dbReference type="InterPro" id="IPR027417">
    <property type="entry name" value="P-loop_NTPase"/>
</dbReference>
<evidence type="ECO:0000313" key="2">
    <source>
        <dbReference type="EMBL" id="RDU42074.1"/>
    </source>
</evidence>